<evidence type="ECO:0000256" key="1">
    <source>
        <dbReference type="ARBA" id="ARBA00008791"/>
    </source>
</evidence>
<dbReference type="STRING" id="311334.SAMN05421846_10256"/>
<comment type="similarity">
    <text evidence="1">Belongs to the universal stress protein A family.</text>
</comment>
<dbReference type="AlphaFoldDB" id="A0A1G8F9J2"/>
<dbReference type="PANTHER" id="PTHR46268">
    <property type="entry name" value="STRESS RESPONSE PROTEIN NHAX"/>
    <property type="match status" value="1"/>
</dbReference>
<dbReference type="PANTHER" id="PTHR46268:SF6">
    <property type="entry name" value="UNIVERSAL STRESS PROTEIN UP12"/>
    <property type="match status" value="1"/>
</dbReference>
<sequence length="321" mass="36401">MTWSEYCCLYLCTRNHNDMEKLAKIKTILVAIDFTQKADSATILAIHMARRHHARIILFHNFTNFFIIDRTGRQVVGEETVSKHYKEAENSLERMKLSLQESYSDVTFLTAIGNDTIINSINKIIQSEGVDIVITGTSGKQGIRELILGSSSYQILTGTNCSVLLMPENSQQYTFEKILVPVRVLEKLNEKLAISKLIAEKNKGFISLLGVSGDEKINEIRKAFIKTRESLKGTDTEHYASFVVSNDKAVEISKASKDAEFDLIILNYQDEESWKSFFAENFFKQIINNTSVPLLFFKDSDLITEPNKEPLGYDITMPFPG</sequence>
<proteinExistence type="inferred from homology"/>
<evidence type="ECO:0000313" key="3">
    <source>
        <dbReference type="EMBL" id="SDH78824.1"/>
    </source>
</evidence>
<dbReference type="Gene3D" id="3.40.50.12370">
    <property type="match status" value="1"/>
</dbReference>
<protein>
    <submittedName>
        <fullName evidence="3">Nucleotide-binding universal stress protein, UspA family</fullName>
    </submittedName>
</protein>
<gene>
    <name evidence="3" type="ORF">SAMN05421846_10256</name>
</gene>
<evidence type="ECO:0000313" key="4">
    <source>
        <dbReference type="Proteomes" id="UP000198869"/>
    </source>
</evidence>
<organism evidence="3 4">
    <name type="scientific">Chryseobacterium taeanense</name>
    <dbReference type="NCBI Taxonomy" id="311334"/>
    <lineage>
        <taxon>Bacteria</taxon>
        <taxon>Pseudomonadati</taxon>
        <taxon>Bacteroidota</taxon>
        <taxon>Flavobacteriia</taxon>
        <taxon>Flavobacteriales</taxon>
        <taxon>Weeksellaceae</taxon>
        <taxon>Chryseobacterium group</taxon>
        <taxon>Chryseobacterium</taxon>
    </lineage>
</organism>
<dbReference type="EMBL" id="FNDW01000002">
    <property type="protein sequence ID" value="SDH78824.1"/>
    <property type="molecule type" value="Genomic_DNA"/>
</dbReference>
<keyword evidence="4" id="KW-1185">Reference proteome</keyword>
<dbReference type="Pfam" id="PF00582">
    <property type="entry name" value="Usp"/>
    <property type="match status" value="1"/>
</dbReference>
<dbReference type="PRINTS" id="PR01438">
    <property type="entry name" value="UNVRSLSTRESS"/>
</dbReference>
<accession>A0A1G8F9J2</accession>
<reference evidence="4" key="1">
    <citation type="submission" date="2016-10" db="EMBL/GenBank/DDBJ databases">
        <authorList>
            <person name="Varghese N."/>
            <person name="Submissions S."/>
        </authorList>
    </citation>
    <scope>NUCLEOTIDE SEQUENCE [LARGE SCALE GENOMIC DNA]</scope>
    <source>
        <strain evidence="4">DSM 17071</strain>
    </source>
</reference>
<evidence type="ECO:0000259" key="2">
    <source>
        <dbReference type="Pfam" id="PF00582"/>
    </source>
</evidence>
<name>A0A1G8F9J2_9FLAO</name>
<dbReference type="Proteomes" id="UP000198869">
    <property type="component" value="Unassembled WGS sequence"/>
</dbReference>
<dbReference type="CDD" id="cd00293">
    <property type="entry name" value="USP-like"/>
    <property type="match status" value="1"/>
</dbReference>
<dbReference type="InterPro" id="IPR006016">
    <property type="entry name" value="UspA"/>
</dbReference>
<dbReference type="InterPro" id="IPR006015">
    <property type="entry name" value="Universal_stress_UspA"/>
</dbReference>
<dbReference type="SUPFAM" id="SSF52402">
    <property type="entry name" value="Adenine nucleotide alpha hydrolases-like"/>
    <property type="match status" value="1"/>
</dbReference>
<feature type="domain" description="UspA" evidence="2">
    <location>
        <begin position="25"/>
        <end position="166"/>
    </location>
</feature>